<evidence type="ECO:0000313" key="2">
    <source>
        <dbReference type="Proteomes" id="UP001196413"/>
    </source>
</evidence>
<gene>
    <name evidence="1" type="ORF">KIN20_006308</name>
</gene>
<comment type="caution">
    <text evidence="1">The sequence shown here is derived from an EMBL/GenBank/DDBJ whole genome shotgun (WGS) entry which is preliminary data.</text>
</comment>
<evidence type="ECO:0000313" key="1">
    <source>
        <dbReference type="EMBL" id="KAJ1350508.1"/>
    </source>
</evidence>
<keyword evidence="2" id="KW-1185">Reference proteome</keyword>
<dbReference type="EMBL" id="JAHQIW010000877">
    <property type="protein sequence ID" value="KAJ1350508.1"/>
    <property type="molecule type" value="Genomic_DNA"/>
</dbReference>
<sequence length="111" mass="12612">MEAIVYVLTIRAATYVIIASKVVNGLITTYGAQTRNILERILKFVLIVIRAHILDLFMEKVARKVYFLAQIYSSQTWNKAHPSSIQMARKQIGNATIQRLAMVTTRRCNNG</sequence>
<proteinExistence type="predicted"/>
<organism evidence="1 2">
    <name type="scientific">Parelaphostrongylus tenuis</name>
    <name type="common">Meningeal worm</name>
    <dbReference type="NCBI Taxonomy" id="148309"/>
    <lineage>
        <taxon>Eukaryota</taxon>
        <taxon>Metazoa</taxon>
        <taxon>Ecdysozoa</taxon>
        <taxon>Nematoda</taxon>
        <taxon>Chromadorea</taxon>
        <taxon>Rhabditida</taxon>
        <taxon>Rhabditina</taxon>
        <taxon>Rhabditomorpha</taxon>
        <taxon>Strongyloidea</taxon>
        <taxon>Metastrongylidae</taxon>
        <taxon>Parelaphostrongylus</taxon>
    </lineage>
</organism>
<accession>A0AAD5M5V8</accession>
<protein>
    <submittedName>
        <fullName evidence="1">Uncharacterized protein</fullName>
    </submittedName>
</protein>
<name>A0AAD5M5V8_PARTN</name>
<dbReference type="AlphaFoldDB" id="A0AAD5M5V8"/>
<dbReference type="Proteomes" id="UP001196413">
    <property type="component" value="Unassembled WGS sequence"/>
</dbReference>
<reference evidence="1" key="1">
    <citation type="submission" date="2021-06" db="EMBL/GenBank/DDBJ databases">
        <title>Parelaphostrongylus tenuis whole genome reference sequence.</title>
        <authorList>
            <person name="Garwood T.J."/>
            <person name="Larsen P.A."/>
            <person name="Fountain-Jones N.M."/>
            <person name="Garbe J.R."/>
            <person name="Macchietto M.G."/>
            <person name="Kania S.A."/>
            <person name="Gerhold R.W."/>
            <person name="Richards J.E."/>
            <person name="Wolf T.M."/>
        </authorList>
    </citation>
    <scope>NUCLEOTIDE SEQUENCE</scope>
    <source>
        <strain evidence="1">MNPRO001-30</strain>
        <tissue evidence="1">Meninges</tissue>
    </source>
</reference>